<dbReference type="EMBL" id="BQKC01000002">
    <property type="protein sequence ID" value="GJM56287.1"/>
    <property type="molecule type" value="Genomic_DNA"/>
</dbReference>
<dbReference type="Proteomes" id="UP001055025">
    <property type="component" value="Unassembled WGS sequence"/>
</dbReference>
<evidence type="ECO:0000313" key="2">
    <source>
        <dbReference type="Proteomes" id="UP001055025"/>
    </source>
</evidence>
<name>A0AAV5B477_9ACTN</name>
<protein>
    <submittedName>
        <fullName evidence="1">Uncharacterized protein</fullName>
    </submittedName>
</protein>
<evidence type="ECO:0000313" key="1">
    <source>
        <dbReference type="EMBL" id="GJM56287.1"/>
    </source>
</evidence>
<comment type="caution">
    <text evidence="1">The sequence shown here is derived from an EMBL/GenBank/DDBJ whole genome shotgun (WGS) entry which is preliminary data.</text>
</comment>
<dbReference type="AlphaFoldDB" id="A0AAV5B477"/>
<accession>A0AAV5B477</accession>
<proteinExistence type="predicted"/>
<dbReference type="RefSeq" id="WP_135978614.1">
    <property type="nucleotide sequence ID" value="NZ_BQKC01000002.1"/>
</dbReference>
<gene>
    <name evidence="1" type="ORF">ATOP_19420</name>
</gene>
<sequence>MPSASQNLLNASVGDCAMVRGTLAYSRLYEPLHGEALEKTRMYNRYAKDYPTYVVDVMDPEIMAQNPAGLTPLEAYVAEKIYQSKDGHRHLRLEPRAANKDYKVDVSELGPNERLYDRIPVCQPNAAGTGYDNVELVGNLANNLPVMVAVGCHTNKNGEKYMRPDMVVLPEGVRYWGSGNNGPIDLSAWGINLTNTVVAAQPAAAPAQPQPQPMFEPAPQQAYVIEDHDIEFPPTPAEAMAQAAQPQVAAPQPVAVPPMAQQPSPSPQVVDIQQVFAEYGALVGRQQSRLPMSASDMARMAELEAVINQAQQTQAAPAAQVVPAAVPDALRATVGLGGPMVQP</sequence>
<organism evidence="1 2">
    <name type="scientific">Granulimonas faecalis</name>
    <dbReference type="NCBI Taxonomy" id="2894155"/>
    <lineage>
        <taxon>Bacteria</taxon>
        <taxon>Bacillati</taxon>
        <taxon>Actinomycetota</taxon>
        <taxon>Coriobacteriia</taxon>
        <taxon>Coriobacteriales</taxon>
        <taxon>Kribbibacteriaceae</taxon>
        <taxon>Granulimonas</taxon>
    </lineage>
</organism>
<keyword evidence="2" id="KW-1185">Reference proteome</keyword>
<reference evidence="1" key="1">
    <citation type="journal article" date="2022" name="Int. J. Syst. Evol. Microbiol.">
        <title>Granulimonas faecalis gen. nov., sp. nov., and Leptogranulimonas caecicola gen. nov., sp. nov., novel lactate-producing Atopobiaceae bacteria isolated from mouse intestines, and an emended description of the family Atopobiaceae.</title>
        <authorList>
            <person name="Morinaga K."/>
            <person name="Kusada H."/>
            <person name="Sakamoto S."/>
            <person name="Murakami T."/>
            <person name="Toyoda A."/>
            <person name="Mori H."/>
            <person name="Meng X.Y."/>
            <person name="Takashino M."/>
            <person name="Murotomi K."/>
            <person name="Tamaki H."/>
        </authorList>
    </citation>
    <scope>NUCLEOTIDE SEQUENCE</scope>
    <source>
        <strain evidence="1">OPF53</strain>
    </source>
</reference>